<evidence type="ECO:0000313" key="3">
    <source>
        <dbReference type="Proteomes" id="UP000198211"/>
    </source>
</evidence>
<dbReference type="Proteomes" id="UP000198211">
    <property type="component" value="Unassembled WGS sequence"/>
</dbReference>
<accession>A0A225VZE0</accession>
<organism evidence="2 3">
    <name type="scientific">Phytophthora megakarya</name>
    <dbReference type="NCBI Taxonomy" id="4795"/>
    <lineage>
        <taxon>Eukaryota</taxon>
        <taxon>Sar</taxon>
        <taxon>Stramenopiles</taxon>
        <taxon>Oomycota</taxon>
        <taxon>Peronosporomycetes</taxon>
        <taxon>Peronosporales</taxon>
        <taxon>Peronosporaceae</taxon>
        <taxon>Phytophthora</taxon>
    </lineage>
</organism>
<reference evidence="3" key="1">
    <citation type="submission" date="2017-03" db="EMBL/GenBank/DDBJ databases">
        <title>Phytopthora megakarya and P. palmivora, two closely related causual agents of cacao black pod achieved similar genome size and gene model numbers by different mechanisms.</title>
        <authorList>
            <person name="Ali S."/>
            <person name="Shao J."/>
            <person name="Larry D.J."/>
            <person name="Kronmiller B."/>
            <person name="Shen D."/>
            <person name="Strem M.D."/>
            <person name="Melnick R.L."/>
            <person name="Guiltinan M.J."/>
            <person name="Tyler B.M."/>
            <person name="Meinhardt L.W."/>
            <person name="Bailey B.A."/>
        </authorList>
    </citation>
    <scope>NUCLEOTIDE SEQUENCE [LARGE SCALE GENOMIC DNA]</scope>
    <source>
        <strain evidence="3">zdho120</strain>
    </source>
</reference>
<dbReference type="EMBL" id="NBNE01002498">
    <property type="protein sequence ID" value="OWZ10278.1"/>
    <property type="molecule type" value="Genomic_DNA"/>
</dbReference>
<dbReference type="AlphaFoldDB" id="A0A225VZE0"/>
<sequence length="203" mass="22832">MPMHEASDVTKFVQDFSPNGDIQELRDQLNECRAVILRSACVLLELRPYRKHFTKPNHVTLLVEYWQDTVKTINERENPPSVAEVASNAAQAPEVPPKAVEAPEPHFVPRDEGVRLKKRTREEVKEKPEKKKTKGLERNGNIFKEKPGAMAKSLEKAKVVKEWASAIEILSRVDGGADSITSIRALIDDVVESAADIRTDKLE</sequence>
<evidence type="ECO:0000313" key="2">
    <source>
        <dbReference type="EMBL" id="OWZ10278.1"/>
    </source>
</evidence>
<feature type="region of interest" description="Disordered" evidence="1">
    <location>
        <begin position="118"/>
        <end position="148"/>
    </location>
</feature>
<evidence type="ECO:0000256" key="1">
    <source>
        <dbReference type="SAM" id="MobiDB-lite"/>
    </source>
</evidence>
<proteinExistence type="predicted"/>
<protein>
    <submittedName>
        <fullName evidence="2">Uncharacterized protein</fullName>
    </submittedName>
</protein>
<dbReference type="OrthoDB" id="114636at2759"/>
<keyword evidence="3" id="KW-1185">Reference proteome</keyword>
<comment type="caution">
    <text evidence="2">The sequence shown here is derived from an EMBL/GenBank/DDBJ whole genome shotgun (WGS) entry which is preliminary data.</text>
</comment>
<gene>
    <name evidence="2" type="ORF">PHMEG_00016893</name>
</gene>
<name>A0A225VZE0_9STRA</name>